<evidence type="ECO:0000259" key="3">
    <source>
        <dbReference type="Pfam" id="PF14529"/>
    </source>
</evidence>
<keyword evidence="5" id="KW-1185">Reference proteome</keyword>
<evidence type="ECO:0000313" key="5">
    <source>
        <dbReference type="Proteomes" id="UP000299102"/>
    </source>
</evidence>
<dbReference type="InterPro" id="IPR005135">
    <property type="entry name" value="Endo/exonuclease/phosphatase"/>
</dbReference>
<protein>
    <recommendedName>
        <fullName evidence="3">Endonuclease/exonuclease/phosphatase domain-containing protein</fullName>
    </recommendedName>
</protein>
<sequence length="268" mass="30073">MMSRDLYNSRFDESPRGGVAGASAMTIIFLFVIGSFNYQAVDWGSKQTNAQGKALLEAFSTLDVVLLNSGDTPTYTKGDASFIVDLTFVTANLIRGISYWKVMDSYTASDCNEIPNDRNQETKRDNLTLRNDQEPDEKNYPGQRCEYERKRGMNQSLQCTDGANKSVFCVECLKKKRKIGHVRVGLAHRGFRTNLYPSVQYDPEDIPPLTENELTEACNRVGNNKAPGLDGIPNIVFKTAIKAAPRLFLGVYDICLKEGTFPLKWKQQ</sequence>
<name>A0A4C2A2K4_EUMVA</name>
<reference evidence="4 5" key="1">
    <citation type="journal article" date="2019" name="Commun. Biol.">
        <title>The bagworm genome reveals a unique fibroin gene that provides high tensile strength.</title>
        <authorList>
            <person name="Kono N."/>
            <person name="Nakamura H."/>
            <person name="Ohtoshi R."/>
            <person name="Tomita M."/>
            <person name="Numata K."/>
            <person name="Arakawa K."/>
        </authorList>
    </citation>
    <scope>NUCLEOTIDE SEQUENCE [LARGE SCALE GENOMIC DNA]</scope>
</reference>
<keyword evidence="2" id="KW-0812">Transmembrane</keyword>
<dbReference type="AlphaFoldDB" id="A0A4C2A2K4"/>
<dbReference type="OrthoDB" id="8036339at2759"/>
<dbReference type="Proteomes" id="UP000299102">
    <property type="component" value="Unassembled WGS sequence"/>
</dbReference>
<dbReference type="Gene3D" id="3.60.10.10">
    <property type="entry name" value="Endonuclease/exonuclease/phosphatase"/>
    <property type="match status" value="1"/>
</dbReference>
<gene>
    <name evidence="4" type="ORF">EVAR_102926_1</name>
</gene>
<keyword evidence="2" id="KW-1133">Transmembrane helix</keyword>
<feature type="compositionally biased region" description="Basic and acidic residues" evidence="1">
    <location>
        <begin position="115"/>
        <end position="142"/>
    </location>
</feature>
<dbReference type="Pfam" id="PF14529">
    <property type="entry name" value="Exo_endo_phos_2"/>
    <property type="match status" value="1"/>
</dbReference>
<feature type="domain" description="Endonuclease/exonuclease/phosphatase" evidence="3">
    <location>
        <begin position="31"/>
        <end position="110"/>
    </location>
</feature>
<feature type="region of interest" description="Disordered" evidence="1">
    <location>
        <begin position="111"/>
        <end position="142"/>
    </location>
</feature>
<organism evidence="4 5">
    <name type="scientific">Eumeta variegata</name>
    <name type="common">Bagworm moth</name>
    <name type="synonym">Eumeta japonica</name>
    <dbReference type="NCBI Taxonomy" id="151549"/>
    <lineage>
        <taxon>Eukaryota</taxon>
        <taxon>Metazoa</taxon>
        <taxon>Ecdysozoa</taxon>
        <taxon>Arthropoda</taxon>
        <taxon>Hexapoda</taxon>
        <taxon>Insecta</taxon>
        <taxon>Pterygota</taxon>
        <taxon>Neoptera</taxon>
        <taxon>Endopterygota</taxon>
        <taxon>Lepidoptera</taxon>
        <taxon>Glossata</taxon>
        <taxon>Ditrysia</taxon>
        <taxon>Tineoidea</taxon>
        <taxon>Psychidae</taxon>
        <taxon>Oiketicinae</taxon>
        <taxon>Eumeta</taxon>
    </lineage>
</organism>
<feature type="transmembrane region" description="Helical" evidence="2">
    <location>
        <begin position="20"/>
        <end position="38"/>
    </location>
</feature>
<dbReference type="SUPFAM" id="SSF56219">
    <property type="entry name" value="DNase I-like"/>
    <property type="match status" value="1"/>
</dbReference>
<dbReference type="InterPro" id="IPR036691">
    <property type="entry name" value="Endo/exonu/phosph_ase_sf"/>
</dbReference>
<keyword evidence="2" id="KW-0472">Membrane</keyword>
<dbReference type="PANTHER" id="PTHR19446">
    <property type="entry name" value="REVERSE TRANSCRIPTASES"/>
    <property type="match status" value="1"/>
</dbReference>
<accession>A0A4C2A2K4</accession>
<dbReference type="EMBL" id="BGZK01002484">
    <property type="protein sequence ID" value="GBP94278.1"/>
    <property type="molecule type" value="Genomic_DNA"/>
</dbReference>
<evidence type="ECO:0000256" key="2">
    <source>
        <dbReference type="SAM" id="Phobius"/>
    </source>
</evidence>
<evidence type="ECO:0000313" key="4">
    <source>
        <dbReference type="EMBL" id="GBP94278.1"/>
    </source>
</evidence>
<evidence type="ECO:0000256" key="1">
    <source>
        <dbReference type="SAM" id="MobiDB-lite"/>
    </source>
</evidence>
<proteinExistence type="predicted"/>
<dbReference type="GO" id="GO:0003824">
    <property type="term" value="F:catalytic activity"/>
    <property type="evidence" value="ECO:0007669"/>
    <property type="project" value="InterPro"/>
</dbReference>
<comment type="caution">
    <text evidence="4">The sequence shown here is derived from an EMBL/GenBank/DDBJ whole genome shotgun (WGS) entry which is preliminary data.</text>
</comment>